<evidence type="ECO:0000259" key="11">
    <source>
        <dbReference type="PROSITE" id="PS50110"/>
    </source>
</evidence>
<protein>
    <recommendedName>
        <fullName evidence="2">histidine kinase</fullName>
        <ecNumber evidence="2">2.7.13.3</ecNumber>
    </recommendedName>
</protein>
<evidence type="ECO:0000259" key="12">
    <source>
        <dbReference type="PROSITE" id="PS50112"/>
    </source>
</evidence>
<evidence type="ECO:0000256" key="9">
    <source>
        <dbReference type="PROSITE-ProRule" id="PRU00169"/>
    </source>
</evidence>
<evidence type="ECO:0000256" key="5">
    <source>
        <dbReference type="ARBA" id="ARBA00022741"/>
    </source>
</evidence>
<dbReference type="PROSITE" id="PS50112">
    <property type="entry name" value="PAS"/>
    <property type="match status" value="1"/>
</dbReference>
<keyword evidence="7" id="KW-0067">ATP-binding</keyword>
<evidence type="ECO:0000256" key="7">
    <source>
        <dbReference type="ARBA" id="ARBA00022840"/>
    </source>
</evidence>
<dbReference type="PANTHER" id="PTHR43065:SF10">
    <property type="entry name" value="PEROXIDE STRESS-ACTIVATED HISTIDINE KINASE MAK3"/>
    <property type="match status" value="1"/>
</dbReference>
<reference evidence="13 14" key="1">
    <citation type="submission" date="2015-07" db="EMBL/GenBank/DDBJ databases">
        <title>Genome analysis of myxobacterium Chondromyces crocatus Cm c5 reveals a high potential for natural compound synthesis and the genetic basis for the loss of fruiting body formation.</title>
        <authorList>
            <person name="Zaburannyi N."/>
            <person name="Bunk B."/>
            <person name="Maier J."/>
            <person name="Overmann J."/>
            <person name="Mueller R."/>
        </authorList>
    </citation>
    <scope>NUCLEOTIDE SEQUENCE [LARGE SCALE GENOMIC DNA]</scope>
    <source>
        <strain evidence="13 14">Cm c5</strain>
    </source>
</reference>
<dbReference type="InterPro" id="IPR001789">
    <property type="entry name" value="Sig_transdc_resp-reg_receiver"/>
</dbReference>
<dbReference type="SMART" id="SM00388">
    <property type="entry name" value="HisKA"/>
    <property type="match status" value="1"/>
</dbReference>
<dbReference type="Proteomes" id="UP000067626">
    <property type="component" value="Chromosome"/>
</dbReference>
<gene>
    <name evidence="13" type="ORF">CMC5_037870</name>
</gene>
<evidence type="ECO:0000313" key="13">
    <source>
        <dbReference type="EMBL" id="AKT39638.1"/>
    </source>
</evidence>
<feature type="domain" description="Histidine kinase" evidence="10">
    <location>
        <begin position="241"/>
        <end position="476"/>
    </location>
</feature>
<keyword evidence="8" id="KW-0902">Two-component regulatory system</keyword>
<dbReference type="InterPro" id="IPR000014">
    <property type="entry name" value="PAS"/>
</dbReference>
<dbReference type="Gene3D" id="1.10.287.130">
    <property type="match status" value="1"/>
</dbReference>
<feature type="domain" description="Response regulatory" evidence="11">
    <location>
        <begin position="498"/>
        <end position="614"/>
    </location>
</feature>
<dbReference type="SUPFAM" id="SSF55874">
    <property type="entry name" value="ATPase domain of HSP90 chaperone/DNA topoisomerase II/histidine kinase"/>
    <property type="match status" value="1"/>
</dbReference>
<dbReference type="AlphaFoldDB" id="A0A0K1EGD5"/>
<evidence type="ECO:0000313" key="14">
    <source>
        <dbReference type="Proteomes" id="UP000067626"/>
    </source>
</evidence>
<keyword evidence="4" id="KW-0808">Transferase</keyword>
<dbReference type="CDD" id="cd00156">
    <property type="entry name" value="REC"/>
    <property type="match status" value="1"/>
</dbReference>
<keyword evidence="14" id="KW-1185">Reference proteome</keyword>
<dbReference type="Gene3D" id="3.40.50.2300">
    <property type="match status" value="1"/>
</dbReference>
<dbReference type="Pfam" id="PF00072">
    <property type="entry name" value="Response_reg"/>
    <property type="match status" value="1"/>
</dbReference>
<dbReference type="InterPro" id="IPR011006">
    <property type="entry name" value="CheY-like_superfamily"/>
</dbReference>
<evidence type="ECO:0000256" key="2">
    <source>
        <dbReference type="ARBA" id="ARBA00012438"/>
    </source>
</evidence>
<evidence type="ECO:0000256" key="8">
    <source>
        <dbReference type="ARBA" id="ARBA00023012"/>
    </source>
</evidence>
<feature type="modified residue" description="4-aspartylphosphate" evidence="9">
    <location>
        <position position="547"/>
    </location>
</feature>
<proteinExistence type="predicted"/>
<dbReference type="Pfam" id="PF02518">
    <property type="entry name" value="HATPase_c"/>
    <property type="match status" value="1"/>
</dbReference>
<evidence type="ECO:0000256" key="4">
    <source>
        <dbReference type="ARBA" id="ARBA00022679"/>
    </source>
</evidence>
<organism evidence="13 14">
    <name type="scientific">Chondromyces crocatus</name>
    <dbReference type="NCBI Taxonomy" id="52"/>
    <lineage>
        <taxon>Bacteria</taxon>
        <taxon>Pseudomonadati</taxon>
        <taxon>Myxococcota</taxon>
        <taxon>Polyangia</taxon>
        <taxon>Polyangiales</taxon>
        <taxon>Polyangiaceae</taxon>
        <taxon>Chondromyces</taxon>
    </lineage>
</organism>
<dbReference type="KEGG" id="ccro:CMC5_037870"/>
<keyword evidence="6" id="KW-0418">Kinase</keyword>
<dbReference type="InterPro" id="IPR003594">
    <property type="entry name" value="HATPase_dom"/>
</dbReference>
<dbReference type="STRING" id="52.CMC5_037870"/>
<dbReference type="InterPro" id="IPR005467">
    <property type="entry name" value="His_kinase_dom"/>
</dbReference>
<dbReference type="InterPro" id="IPR003661">
    <property type="entry name" value="HisK_dim/P_dom"/>
</dbReference>
<dbReference type="GO" id="GO:0005524">
    <property type="term" value="F:ATP binding"/>
    <property type="evidence" value="ECO:0007669"/>
    <property type="project" value="UniProtKB-KW"/>
</dbReference>
<dbReference type="Pfam" id="PF00512">
    <property type="entry name" value="HisKA"/>
    <property type="match status" value="1"/>
</dbReference>
<comment type="catalytic activity">
    <reaction evidence="1">
        <text>ATP + protein L-histidine = ADP + protein N-phospho-L-histidine.</text>
        <dbReference type="EC" id="2.7.13.3"/>
    </reaction>
</comment>
<dbReference type="PROSITE" id="PS50110">
    <property type="entry name" value="RESPONSE_REGULATORY"/>
    <property type="match status" value="1"/>
</dbReference>
<dbReference type="InterPro" id="IPR036097">
    <property type="entry name" value="HisK_dim/P_sf"/>
</dbReference>
<sequence length="619" mass="66496">MPRELQEPCDIAPEDAASDAGLRAHLAIAVCGPRKSDLVRPILAALVLVHDARGAIREAHAAPLHDLAEMLGESIQHHLRVEDSTSRQSQKSAERHLGASLLEPMLQSGAPLLMFRLDTVAGRLIDISPSLETLLGYSREEAIATPDFLRVIQFDAANLDAFDPSSAQASRGPGTPCRDVGLRHRDGHTVTFRGAIRPVSSEEGAFVGVEGVFVDVSAEGWLRQRLGQADKLSTLGLLAAGVAHEINNPAAFIMLGLGVLERTLKGRDVRMEGTAASTVADLLQELRESIQRIASIADDLRSFTKQSSTEPNKLVLVDVNRSLESALNLTRGRIVDRAQLEVRLSDVPLVQMAEGRLGQIAVNLLVQAAQSIPRSGSKQRTRDHVIAVASRSDDQTVDIEMSTTGSTIPAAKLPHIWDALAPGNWPDAGNTLNLSSCRESVEQAGGTLRVESPIFAGGPEREPYGTRFVLSMPAVGAQIKPSEVAATVMPAARSSRARLLIVEDEAPLGRALSDHLGRVHEVTLASSADDALRLLAEGRHYDVVMCDLRMPGMSGEAFYAHIAESDPELARGLIFMTGVGFGEDVERFLATCGRPLLEKPFTADQALQAIAEVSARRGR</sequence>
<dbReference type="PANTHER" id="PTHR43065">
    <property type="entry name" value="SENSOR HISTIDINE KINASE"/>
    <property type="match status" value="1"/>
</dbReference>
<feature type="domain" description="PAS" evidence="12">
    <location>
        <begin position="98"/>
        <end position="153"/>
    </location>
</feature>
<dbReference type="SMART" id="SM00448">
    <property type="entry name" value="REC"/>
    <property type="match status" value="1"/>
</dbReference>
<evidence type="ECO:0000256" key="1">
    <source>
        <dbReference type="ARBA" id="ARBA00000085"/>
    </source>
</evidence>
<dbReference type="CDD" id="cd00082">
    <property type="entry name" value="HisKA"/>
    <property type="match status" value="1"/>
</dbReference>
<dbReference type="SUPFAM" id="SSF47384">
    <property type="entry name" value="Homodimeric domain of signal transducing histidine kinase"/>
    <property type="match status" value="1"/>
</dbReference>
<evidence type="ECO:0000256" key="6">
    <source>
        <dbReference type="ARBA" id="ARBA00022777"/>
    </source>
</evidence>
<dbReference type="CDD" id="cd00130">
    <property type="entry name" value="PAS"/>
    <property type="match status" value="1"/>
</dbReference>
<dbReference type="InterPro" id="IPR035965">
    <property type="entry name" value="PAS-like_dom_sf"/>
</dbReference>
<keyword evidence="5" id="KW-0547">Nucleotide-binding</keyword>
<name>A0A0K1EGD5_CHOCO</name>
<dbReference type="InterPro" id="IPR036890">
    <property type="entry name" value="HATPase_C_sf"/>
</dbReference>
<dbReference type="Gene3D" id="3.30.565.10">
    <property type="entry name" value="Histidine kinase-like ATPase, C-terminal domain"/>
    <property type="match status" value="1"/>
</dbReference>
<dbReference type="EC" id="2.7.13.3" evidence="2"/>
<accession>A0A0K1EGD5</accession>
<dbReference type="EMBL" id="CP012159">
    <property type="protein sequence ID" value="AKT39638.1"/>
    <property type="molecule type" value="Genomic_DNA"/>
</dbReference>
<dbReference type="Gene3D" id="3.30.450.20">
    <property type="entry name" value="PAS domain"/>
    <property type="match status" value="1"/>
</dbReference>
<dbReference type="SUPFAM" id="SSF52172">
    <property type="entry name" value="CheY-like"/>
    <property type="match status" value="1"/>
</dbReference>
<evidence type="ECO:0000259" key="10">
    <source>
        <dbReference type="PROSITE" id="PS50109"/>
    </source>
</evidence>
<dbReference type="GO" id="GO:0000155">
    <property type="term" value="F:phosphorelay sensor kinase activity"/>
    <property type="evidence" value="ECO:0007669"/>
    <property type="project" value="InterPro"/>
</dbReference>
<dbReference type="PROSITE" id="PS50109">
    <property type="entry name" value="HIS_KIN"/>
    <property type="match status" value="1"/>
</dbReference>
<evidence type="ECO:0000256" key="3">
    <source>
        <dbReference type="ARBA" id="ARBA00022553"/>
    </source>
</evidence>
<dbReference type="SUPFAM" id="SSF55785">
    <property type="entry name" value="PYP-like sensor domain (PAS domain)"/>
    <property type="match status" value="1"/>
</dbReference>
<keyword evidence="3 9" id="KW-0597">Phosphoprotein</keyword>